<name>A0A8S1HVF3_9PELO</name>
<reference evidence="2" key="1">
    <citation type="submission" date="2020-10" db="EMBL/GenBank/DDBJ databases">
        <authorList>
            <person name="Kikuchi T."/>
        </authorList>
    </citation>
    <scope>NUCLEOTIDE SEQUENCE</scope>
    <source>
        <strain evidence="2">NKZ352</strain>
    </source>
</reference>
<dbReference type="InterPro" id="IPR036397">
    <property type="entry name" value="RNaseH_sf"/>
</dbReference>
<dbReference type="GO" id="GO:0003676">
    <property type="term" value="F:nucleic acid binding"/>
    <property type="evidence" value="ECO:0007669"/>
    <property type="project" value="InterPro"/>
</dbReference>
<evidence type="ECO:0000259" key="1">
    <source>
        <dbReference type="Pfam" id="PF17906"/>
    </source>
</evidence>
<dbReference type="EMBL" id="CAJGYM010000205">
    <property type="protein sequence ID" value="CAD6199809.1"/>
    <property type="molecule type" value="Genomic_DNA"/>
</dbReference>
<dbReference type="InterPro" id="IPR041426">
    <property type="entry name" value="Mos1_HTH"/>
</dbReference>
<dbReference type="OrthoDB" id="5847583at2759"/>
<keyword evidence="3" id="KW-1185">Reference proteome</keyword>
<dbReference type="InterPro" id="IPR001888">
    <property type="entry name" value="Transposase_1"/>
</dbReference>
<accession>A0A8S1HVF3</accession>
<feature type="domain" description="Mos1 transposase HTH" evidence="1">
    <location>
        <begin position="38"/>
        <end position="86"/>
    </location>
</feature>
<proteinExistence type="predicted"/>
<sequence length="206" mass="23268">MSGKCKNLLEGSPEFHARGIQGAVVASSYQYKLKWTKVEIGTFVYYQPRLGNDTGTAIANICRACKEDAVSQRTVRRWFNRFESGDTSRPAPAEDHALLLVDRQELLYFELLPQGRTVTASIYTDQLEKLAAAIREKRPQRASVHLQRDNARPHVGKETQQKLATLGWETVSHPPYSSDLAPSDYHMFRPLEHRLAGKKNSPTTTN</sequence>
<protein>
    <recommendedName>
        <fullName evidence="1">Mos1 transposase HTH domain-containing protein</fullName>
    </recommendedName>
</protein>
<dbReference type="Pfam" id="PF17906">
    <property type="entry name" value="HTH_48"/>
    <property type="match status" value="1"/>
</dbReference>
<evidence type="ECO:0000313" key="2">
    <source>
        <dbReference type="EMBL" id="CAD6199809.1"/>
    </source>
</evidence>
<evidence type="ECO:0000313" key="3">
    <source>
        <dbReference type="Proteomes" id="UP000835052"/>
    </source>
</evidence>
<organism evidence="2 3">
    <name type="scientific">Caenorhabditis auriculariae</name>
    <dbReference type="NCBI Taxonomy" id="2777116"/>
    <lineage>
        <taxon>Eukaryota</taxon>
        <taxon>Metazoa</taxon>
        <taxon>Ecdysozoa</taxon>
        <taxon>Nematoda</taxon>
        <taxon>Chromadorea</taxon>
        <taxon>Rhabditida</taxon>
        <taxon>Rhabditina</taxon>
        <taxon>Rhabditomorpha</taxon>
        <taxon>Rhabditoidea</taxon>
        <taxon>Rhabditidae</taxon>
        <taxon>Peloderinae</taxon>
        <taxon>Caenorhabditis</taxon>
    </lineage>
</organism>
<dbReference type="Pfam" id="PF01359">
    <property type="entry name" value="Transposase_1"/>
    <property type="match status" value="1"/>
</dbReference>
<dbReference type="Gene3D" id="3.30.420.10">
    <property type="entry name" value="Ribonuclease H-like superfamily/Ribonuclease H"/>
    <property type="match status" value="1"/>
</dbReference>
<dbReference type="InterPro" id="IPR052709">
    <property type="entry name" value="Transposase-MT_Hybrid"/>
</dbReference>
<comment type="caution">
    <text evidence="2">The sequence shown here is derived from an EMBL/GenBank/DDBJ whole genome shotgun (WGS) entry which is preliminary data.</text>
</comment>
<dbReference type="PANTHER" id="PTHR46060">
    <property type="entry name" value="MARINER MOS1 TRANSPOSASE-LIKE PROTEIN"/>
    <property type="match status" value="1"/>
</dbReference>
<gene>
    <name evidence="2" type="ORF">CAUJ_LOCUS15708</name>
</gene>
<dbReference type="AlphaFoldDB" id="A0A8S1HVF3"/>
<dbReference type="PANTHER" id="PTHR46060:SF1">
    <property type="entry name" value="MARINER MOS1 TRANSPOSASE-LIKE PROTEIN"/>
    <property type="match status" value="1"/>
</dbReference>
<dbReference type="Proteomes" id="UP000835052">
    <property type="component" value="Unassembled WGS sequence"/>
</dbReference>